<dbReference type="PRINTS" id="PR01713">
    <property type="entry name" value="NUCEPIMERASE"/>
</dbReference>
<comment type="subunit">
    <text evidence="9">Homodimer.</text>
</comment>
<dbReference type="Gene3D" id="3.40.50.720">
    <property type="entry name" value="NAD(P)-binding Rossmann-like Domain"/>
    <property type="match status" value="1"/>
</dbReference>
<dbReference type="UniPathway" id="UPA00214"/>
<evidence type="ECO:0000256" key="9">
    <source>
        <dbReference type="RuleBase" id="RU366046"/>
    </source>
</evidence>
<dbReference type="EMBL" id="HBUF01337653">
    <property type="protein sequence ID" value="CAG6698357.1"/>
    <property type="molecule type" value="Transcribed_RNA"/>
</dbReference>
<dbReference type="PANTHER" id="PTHR43725">
    <property type="entry name" value="UDP-GLUCOSE 4-EPIMERASE"/>
    <property type="match status" value="1"/>
</dbReference>
<comment type="similarity">
    <text evidence="9">Belongs to the NAD(P)-dependent epimerase/dehydratase family.</text>
</comment>
<evidence type="ECO:0000259" key="10">
    <source>
        <dbReference type="Pfam" id="PF16363"/>
    </source>
</evidence>
<comment type="catalytic activity">
    <reaction evidence="1">
        <text>UDP-N-acetyl-alpha-D-glucosamine = UDP-N-acetyl-alpha-D-galactosamine</text>
        <dbReference type="Rhea" id="RHEA:20517"/>
        <dbReference type="ChEBI" id="CHEBI:57705"/>
        <dbReference type="ChEBI" id="CHEBI:67138"/>
        <dbReference type="EC" id="5.1.3.7"/>
    </reaction>
</comment>
<dbReference type="InterPro" id="IPR005886">
    <property type="entry name" value="UDP_G4E"/>
</dbReference>
<reference evidence="11" key="1">
    <citation type="submission" date="2021-05" db="EMBL/GenBank/DDBJ databases">
        <authorList>
            <person name="Alioto T."/>
            <person name="Alioto T."/>
            <person name="Gomez Garrido J."/>
        </authorList>
    </citation>
    <scope>NUCLEOTIDE SEQUENCE</scope>
</reference>
<dbReference type="GO" id="GO:0005829">
    <property type="term" value="C:cytosol"/>
    <property type="evidence" value="ECO:0007669"/>
    <property type="project" value="TreeGrafter"/>
</dbReference>
<comment type="cofactor">
    <cofactor evidence="3 9">
        <name>NAD(+)</name>
        <dbReference type="ChEBI" id="CHEBI:57540"/>
    </cofactor>
</comment>
<sequence>MSASKVILVTGGAGYIGSHTVLTLLENGYKVVVIDNLVNACRVAETGKPESLLRVEKLTKKQVEFFDVDILDVESLKEVFEKFTFHCVIHFAALKSVSESCEKPLTYYQNNITGSLNLLQVMIEYKLHRFLFSSSSTVYGTPQYLPLTENHPTGQGCTNPYGKSKFFVEEMLKDLAASSQELSIIALRYFNPVGSHPSGEIGEDPNGIPNNLMPFISQVAVGRRKKVQVFGNDYDTKDGSGVRDYIHIMDLAQGHVTALDKLLCDKPQSGFKAYNLGTGTGYSVFEMIEAFSKASNKKIPYEVVERREGDIASSYCDASLAKTELGWEAKYGLDKMCEDTWRWQSKNPLGYRRIFY</sequence>
<keyword evidence="9" id="KW-0119">Carbohydrate metabolism</keyword>
<feature type="domain" description="NAD(P)-binding" evidence="10">
    <location>
        <begin position="8"/>
        <end position="340"/>
    </location>
</feature>
<dbReference type="CDD" id="cd05247">
    <property type="entry name" value="UDP_G4E_1_SDR_e"/>
    <property type="match status" value="1"/>
</dbReference>
<name>A0A8D8W337_9HEMI</name>
<evidence type="ECO:0000313" key="11">
    <source>
        <dbReference type="EMBL" id="CAG6643145.1"/>
    </source>
</evidence>
<dbReference type="AlphaFoldDB" id="A0A8D8W337"/>
<dbReference type="EC" id="5.1.3.2" evidence="9"/>
<evidence type="ECO:0000256" key="6">
    <source>
        <dbReference type="ARBA" id="ARBA00023027"/>
    </source>
</evidence>
<evidence type="ECO:0000256" key="8">
    <source>
        <dbReference type="ARBA" id="ARBA00023235"/>
    </source>
</evidence>
<evidence type="ECO:0000256" key="7">
    <source>
        <dbReference type="ARBA" id="ARBA00023144"/>
    </source>
</evidence>
<keyword evidence="6 9" id="KW-0520">NAD</keyword>
<dbReference type="EMBL" id="HBUF01125835">
    <property type="protein sequence ID" value="CAG6643145.1"/>
    <property type="molecule type" value="Transcribed_RNA"/>
</dbReference>
<evidence type="ECO:0000256" key="2">
    <source>
        <dbReference type="ARBA" id="ARBA00000083"/>
    </source>
</evidence>
<protein>
    <recommendedName>
        <fullName evidence="9">UDP-glucose 4-epimerase</fullName>
        <ecNumber evidence="9">5.1.3.2</ecNumber>
    </recommendedName>
</protein>
<organism evidence="11">
    <name type="scientific">Cacopsylla melanoneura</name>
    <dbReference type="NCBI Taxonomy" id="428564"/>
    <lineage>
        <taxon>Eukaryota</taxon>
        <taxon>Metazoa</taxon>
        <taxon>Ecdysozoa</taxon>
        <taxon>Arthropoda</taxon>
        <taxon>Hexapoda</taxon>
        <taxon>Insecta</taxon>
        <taxon>Pterygota</taxon>
        <taxon>Neoptera</taxon>
        <taxon>Paraneoptera</taxon>
        <taxon>Hemiptera</taxon>
        <taxon>Sternorrhyncha</taxon>
        <taxon>Psylloidea</taxon>
        <taxon>Psyllidae</taxon>
        <taxon>Psyllinae</taxon>
        <taxon>Cacopsylla</taxon>
    </lineage>
</organism>
<comment type="function">
    <text evidence="4">Catalyzes two distinct but analogous reactions: the reversible epimerization of UDP-glucose to UDP-galactose and the reversible epimerization of UDP-N-acetylglucosamine to UDP-N-acetylgalactosamine. The reaction with UDP-Gal plays a critical role in the Leloir pathway of galactose catabolism in which galactose is converted to the glycolytic intermediate glucose 6-phosphate. It contributes to the catabolism of dietary galactose and enables the endogenous biosynthesis of both UDP-Gal and UDP-GalNAc when exogenous sources are limited. Both UDP-sugar interconversions are important in the synthesis of glycoproteins and glycolipids.</text>
</comment>
<evidence type="ECO:0000256" key="3">
    <source>
        <dbReference type="ARBA" id="ARBA00001911"/>
    </source>
</evidence>
<accession>A0A8D8W337</accession>
<dbReference type="EMBL" id="HBUF01125836">
    <property type="protein sequence ID" value="CAG6643146.1"/>
    <property type="molecule type" value="Transcribed_RNA"/>
</dbReference>
<dbReference type="GO" id="GO:0003978">
    <property type="term" value="F:UDP-glucose 4-epimerase activity"/>
    <property type="evidence" value="ECO:0007669"/>
    <property type="project" value="UniProtKB-UniRule"/>
</dbReference>
<evidence type="ECO:0000256" key="5">
    <source>
        <dbReference type="ARBA" id="ARBA00004947"/>
    </source>
</evidence>
<evidence type="ECO:0000256" key="1">
    <source>
        <dbReference type="ARBA" id="ARBA00000014"/>
    </source>
</evidence>
<dbReference type="InterPro" id="IPR036291">
    <property type="entry name" value="NAD(P)-bd_dom_sf"/>
</dbReference>
<dbReference type="EMBL" id="HBUF01337652">
    <property type="protein sequence ID" value="CAG6698356.1"/>
    <property type="molecule type" value="Transcribed_RNA"/>
</dbReference>
<dbReference type="Pfam" id="PF16363">
    <property type="entry name" value="GDP_Man_Dehyd"/>
    <property type="match status" value="1"/>
</dbReference>
<dbReference type="EMBL" id="HBUF01344389">
    <property type="protein sequence ID" value="CAG6707673.1"/>
    <property type="molecule type" value="Transcribed_RNA"/>
</dbReference>
<dbReference type="EMBL" id="HBUF01337654">
    <property type="protein sequence ID" value="CAG6698358.1"/>
    <property type="molecule type" value="Transcribed_RNA"/>
</dbReference>
<dbReference type="GO" id="GO:0033499">
    <property type="term" value="P:galactose catabolic process via UDP-galactose, Leloir pathway"/>
    <property type="evidence" value="ECO:0007669"/>
    <property type="project" value="TreeGrafter"/>
</dbReference>
<dbReference type="NCBIfam" id="TIGR01179">
    <property type="entry name" value="galE"/>
    <property type="match status" value="1"/>
</dbReference>
<dbReference type="Gene3D" id="3.90.25.10">
    <property type="entry name" value="UDP-galactose 4-epimerase, domain 1"/>
    <property type="match status" value="1"/>
</dbReference>
<keyword evidence="8 9" id="KW-0413">Isomerase</keyword>
<dbReference type="InterPro" id="IPR016040">
    <property type="entry name" value="NAD(P)-bd_dom"/>
</dbReference>
<keyword evidence="7" id="KW-0299">Galactose metabolism</keyword>
<dbReference type="PANTHER" id="PTHR43725:SF47">
    <property type="entry name" value="UDP-GLUCOSE 4-EPIMERASE"/>
    <property type="match status" value="1"/>
</dbReference>
<dbReference type="SUPFAM" id="SSF51735">
    <property type="entry name" value="NAD(P)-binding Rossmann-fold domains"/>
    <property type="match status" value="1"/>
</dbReference>
<evidence type="ECO:0000256" key="4">
    <source>
        <dbReference type="ARBA" id="ARBA00002760"/>
    </source>
</evidence>
<comment type="pathway">
    <text evidence="5 9">Carbohydrate metabolism; galactose metabolism.</text>
</comment>
<comment type="catalytic activity">
    <reaction evidence="2 9">
        <text>UDP-alpha-D-glucose = UDP-alpha-D-galactose</text>
        <dbReference type="Rhea" id="RHEA:22168"/>
        <dbReference type="ChEBI" id="CHEBI:58885"/>
        <dbReference type="ChEBI" id="CHEBI:66914"/>
        <dbReference type="EC" id="5.1.3.2"/>
    </reaction>
</comment>
<dbReference type="NCBIfam" id="NF007956">
    <property type="entry name" value="PRK10675.1"/>
    <property type="match status" value="1"/>
</dbReference>
<proteinExistence type="inferred from homology"/>
<dbReference type="GO" id="GO:0003974">
    <property type="term" value="F:UDP-N-acetylglucosamine 4-epimerase activity"/>
    <property type="evidence" value="ECO:0007669"/>
    <property type="project" value="UniProtKB-EC"/>
</dbReference>